<dbReference type="PANTHER" id="PTHR42865:SF8">
    <property type="entry name" value="SERINE_THREONINE TRANSPORTER SSTT"/>
    <property type="match status" value="1"/>
</dbReference>
<protein>
    <recommendedName>
        <fullName evidence="8">Sodium:dicarboxylate symporter</fullName>
    </recommendedName>
</protein>
<evidence type="ECO:0000256" key="2">
    <source>
        <dbReference type="ARBA" id="ARBA00022448"/>
    </source>
</evidence>
<evidence type="ECO:0000256" key="4">
    <source>
        <dbReference type="ARBA" id="ARBA00022989"/>
    </source>
</evidence>
<dbReference type="PANTHER" id="PTHR42865">
    <property type="entry name" value="PROTON/GLUTAMATE-ASPARTATE SYMPORTER"/>
    <property type="match status" value="1"/>
</dbReference>
<feature type="transmembrane region" description="Helical" evidence="6">
    <location>
        <begin position="49"/>
        <end position="67"/>
    </location>
</feature>
<dbReference type="GO" id="GO:0005295">
    <property type="term" value="F:neutral L-amino acid:sodium symporter activity"/>
    <property type="evidence" value="ECO:0007669"/>
    <property type="project" value="TreeGrafter"/>
</dbReference>
<organism evidence="7">
    <name type="scientific">uncultured delta proteobacterium</name>
    <dbReference type="NCBI Taxonomy" id="34034"/>
    <lineage>
        <taxon>Bacteria</taxon>
        <taxon>Deltaproteobacteria</taxon>
        <taxon>environmental samples</taxon>
    </lineage>
</organism>
<dbReference type="AlphaFoldDB" id="A0A212KER2"/>
<feature type="transmembrane region" description="Helical" evidence="6">
    <location>
        <begin position="344"/>
        <end position="367"/>
    </location>
</feature>
<reference evidence="7" key="1">
    <citation type="submission" date="2016-04" db="EMBL/GenBank/DDBJ databases">
        <authorList>
            <person name="Evans L.H."/>
            <person name="Alamgir A."/>
            <person name="Owens N."/>
            <person name="Weber N.D."/>
            <person name="Virtaneva K."/>
            <person name="Barbian K."/>
            <person name="Babar A."/>
            <person name="Rosenke K."/>
        </authorList>
    </citation>
    <scope>NUCLEOTIDE SEQUENCE</scope>
    <source>
        <strain evidence="7">86</strain>
    </source>
</reference>
<sequence>MENIMKNIGLVPRLIIAIIAGIIIGYFLPEAIVRLVVTFASIFSNFLKFIIPLMIIGFIIAGIADLGRGAGKLLAITTGIAYASTIIAGTLAFMMASTFFPLFITAGSVTGLDAEAGMLAPFFTIAMPPMLDVTQALVFAFTFGMCISALMRGGSGTGAALYNFFGDFSSAINLVLGKVIIPLLPIYICGTFANLTYSGQVFTILSIFWKVLVLVIALHLLYLTAFFFLAGAIGRKNPFQLIRNQVTGYLTAIGTQSSAATIPVNLTCAEKNGISKGIRDFVVPLCATIHLCGSIITITSCVVAALMMSGTTFSFTTFFPFLLTLGIAMVAAPGAPGGAIMAALPFLAMVGIPPEGAVASLLIALYITQDSFGTAANVSGDNAIAVIIDALHQKFATAEGAAPQTACSGAAAPSQGD</sequence>
<feature type="transmembrane region" description="Helical" evidence="6">
    <location>
        <begin position="79"/>
        <end position="104"/>
    </location>
</feature>
<dbReference type="EMBL" id="FLUQ01000006">
    <property type="protein sequence ID" value="SBW10108.1"/>
    <property type="molecule type" value="Genomic_DNA"/>
</dbReference>
<dbReference type="InterPro" id="IPR036458">
    <property type="entry name" value="Na:dicarbo_symporter_sf"/>
</dbReference>
<keyword evidence="2" id="KW-0813">Transport</keyword>
<feature type="transmembrane region" description="Helical" evidence="6">
    <location>
        <begin position="281"/>
        <end position="307"/>
    </location>
</feature>
<comment type="subcellular location">
    <subcellularLocation>
        <location evidence="1">Membrane</location>
        <topology evidence="1">Multi-pass membrane protein</topology>
    </subcellularLocation>
</comment>
<dbReference type="InterPro" id="IPR001991">
    <property type="entry name" value="Na-dicarboxylate_symporter"/>
</dbReference>
<dbReference type="GO" id="GO:0005886">
    <property type="term" value="C:plasma membrane"/>
    <property type="evidence" value="ECO:0007669"/>
    <property type="project" value="TreeGrafter"/>
</dbReference>
<dbReference type="GO" id="GO:0032329">
    <property type="term" value="P:serine transport"/>
    <property type="evidence" value="ECO:0007669"/>
    <property type="project" value="TreeGrafter"/>
</dbReference>
<evidence type="ECO:0000256" key="1">
    <source>
        <dbReference type="ARBA" id="ARBA00004141"/>
    </source>
</evidence>
<accession>A0A212KER2</accession>
<feature type="transmembrane region" description="Helical" evidence="6">
    <location>
        <begin position="12"/>
        <end position="29"/>
    </location>
</feature>
<name>A0A212KER2_9DELT</name>
<proteinExistence type="predicted"/>
<keyword evidence="3 6" id="KW-0812">Transmembrane</keyword>
<evidence type="ECO:0000256" key="6">
    <source>
        <dbReference type="SAM" id="Phobius"/>
    </source>
</evidence>
<feature type="transmembrane region" description="Helical" evidence="6">
    <location>
        <begin position="133"/>
        <end position="151"/>
    </location>
</feature>
<feature type="transmembrane region" description="Helical" evidence="6">
    <location>
        <begin position="172"/>
        <end position="195"/>
    </location>
</feature>
<dbReference type="Pfam" id="PF00375">
    <property type="entry name" value="SDF"/>
    <property type="match status" value="1"/>
</dbReference>
<keyword evidence="4 6" id="KW-1133">Transmembrane helix</keyword>
<feature type="transmembrane region" description="Helical" evidence="6">
    <location>
        <begin position="313"/>
        <end position="332"/>
    </location>
</feature>
<evidence type="ECO:0000313" key="7">
    <source>
        <dbReference type="EMBL" id="SBW10108.1"/>
    </source>
</evidence>
<feature type="transmembrane region" description="Helical" evidence="6">
    <location>
        <begin position="207"/>
        <end position="233"/>
    </location>
</feature>
<gene>
    <name evidence="7" type="ORF">KL86DPRO_60034</name>
</gene>
<keyword evidence="5 6" id="KW-0472">Membrane</keyword>
<evidence type="ECO:0000256" key="3">
    <source>
        <dbReference type="ARBA" id="ARBA00022692"/>
    </source>
</evidence>
<dbReference type="SUPFAM" id="SSF118215">
    <property type="entry name" value="Proton glutamate symport protein"/>
    <property type="match status" value="1"/>
</dbReference>
<evidence type="ECO:0008006" key="8">
    <source>
        <dbReference type="Google" id="ProtNLM"/>
    </source>
</evidence>
<dbReference type="Gene3D" id="1.10.3860.10">
    <property type="entry name" value="Sodium:dicarboxylate symporter"/>
    <property type="match status" value="1"/>
</dbReference>
<evidence type="ECO:0000256" key="5">
    <source>
        <dbReference type="ARBA" id="ARBA00023136"/>
    </source>
</evidence>